<protein>
    <submittedName>
        <fullName evidence="2">Uncharacterized protein</fullName>
    </submittedName>
</protein>
<evidence type="ECO:0000313" key="3">
    <source>
        <dbReference type="Proteomes" id="UP000053776"/>
    </source>
</evidence>
<organism evidence="2 3">
    <name type="scientific">Plasmodium vivax Mauritania I</name>
    <dbReference type="NCBI Taxonomy" id="1035515"/>
    <lineage>
        <taxon>Eukaryota</taxon>
        <taxon>Sar</taxon>
        <taxon>Alveolata</taxon>
        <taxon>Apicomplexa</taxon>
        <taxon>Aconoidasida</taxon>
        <taxon>Haemosporida</taxon>
        <taxon>Plasmodiidae</taxon>
        <taxon>Plasmodium</taxon>
        <taxon>Plasmodium (Plasmodium)</taxon>
    </lineage>
</organism>
<proteinExistence type="predicted"/>
<gene>
    <name evidence="2" type="ORF">PVMG_03652</name>
</gene>
<dbReference type="OrthoDB" id="388362at2759"/>
<evidence type="ECO:0000256" key="1">
    <source>
        <dbReference type="SAM" id="MobiDB-lite"/>
    </source>
</evidence>
<dbReference type="Pfam" id="PF05795">
    <property type="entry name" value="Plasmodium_Vir"/>
    <property type="match status" value="1"/>
</dbReference>
<feature type="compositionally biased region" description="Acidic residues" evidence="1">
    <location>
        <begin position="242"/>
        <end position="251"/>
    </location>
</feature>
<dbReference type="AlphaFoldDB" id="A0A0J9TC97"/>
<dbReference type="EMBL" id="KQ235069">
    <property type="protein sequence ID" value="KMZ92297.1"/>
    <property type="molecule type" value="Genomic_DNA"/>
</dbReference>
<accession>A0A0J9TC97</accession>
<sequence length="350" mass="41313">MTKDKKTYTHADFEKDNEVLNRSNINKLYVAFFDHDCYGREGGYLYCSPDSSYGSIPSYLWDLYKKFERNITSICGESSDAYDDIEKNKDKICIYLKYWLYDQFIKRQVNQENFTNFFNHWDKQKAKKCPECKCEFPIKELSEIKQIKKIHDVFLFWDSYNDKDKMKNVISNMEYCKYIDECKILYYSYQMMCEKGNNSLLCKEFNNYIIPHLKIVENFDIICKKEVSARDDWPENDRAGQEEGEEDTEDDLPPHIPSSSSFRSTDDVGQDLPLNQEQNEQGVSDPLVPDSSEDGKSTGTIISTSSVGTVGFLFLLYKVNRIIINEYYRVLFQNEYYPDVFNYSYYVINV</sequence>
<evidence type="ECO:0000313" key="2">
    <source>
        <dbReference type="EMBL" id="KMZ92297.1"/>
    </source>
</evidence>
<name>A0A0J9TC97_PLAVI</name>
<dbReference type="Proteomes" id="UP000053776">
    <property type="component" value="Unassembled WGS sequence"/>
</dbReference>
<feature type="compositionally biased region" description="Polar residues" evidence="1">
    <location>
        <begin position="273"/>
        <end position="282"/>
    </location>
</feature>
<feature type="region of interest" description="Disordered" evidence="1">
    <location>
        <begin position="233"/>
        <end position="300"/>
    </location>
</feature>
<dbReference type="InterPro" id="IPR008780">
    <property type="entry name" value="Plasmodium_Vir"/>
</dbReference>
<reference evidence="2 3" key="1">
    <citation type="submission" date="2011-08" db="EMBL/GenBank/DDBJ databases">
        <title>The Genome Sequence of Plasmodium vivax Mauritania I.</title>
        <authorList>
            <consortium name="The Broad Institute Genome Sequencing Platform"/>
            <consortium name="The Broad Institute Genome Sequencing Center for Infectious Disease"/>
            <person name="Neafsey D."/>
            <person name="Carlton J."/>
            <person name="Barnwell J."/>
            <person name="Collins W."/>
            <person name="Escalante A."/>
            <person name="Mullikin J."/>
            <person name="Saul A."/>
            <person name="Guigo R."/>
            <person name="Camara F."/>
            <person name="Young S.K."/>
            <person name="Zeng Q."/>
            <person name="Gargeya S."/>
            <person name="Fitzgerald M."/>
            <person name="Haas B."/>
            <person name="Abouelleil A."/>
            <person name="Alvarado L."/>
            <person name="Arachchi H.M."/>
            <person name="Berlin A."/>
            <person name="Brown A."/>
            <person name="Chapman S.B."/>
            <person name="Chen Z."/>
            <person name="Dunbar C."/>
            <person name="Freedman E."/>
            <person name="Gearin G."/>
            <person name="Gellesch M."/>
            <person name="Goldberg J."/>
            <person name="Griggs A."/>
            <person name="Gujja S."/>
            <person name="Heiman D."/>
            <person name="Howarth C."/>
            <person name="Larson L."/>
            <person name="Lui A."/>
            <person name="MacDonald P.J.P."/>
            <person name="Montmayeur A."/>
            <person name="Murphy C."/>
            <person name="Neiman D."/>
            <person name="Pearson M."/>
            <person name="Priest M."/>
            <person name="Roberts A."/>
            <person name="Saif S."/>
            <person name="Shea T."/>
            <person name="Shenoy N."/>
            <person name="Sisk P."/>
            <person name="Stolte C."/>
            <person name="Sykes S."/>
            <person name="Wortman J."/>
            <person name="Nusbaum C."/>
            <person name="Birren B."/>
        </authorList>
    </citation>
    <scope>NUCLEOTIDE SEQUENCE [LARGE SCALE GENOMIC DNA]</scope>
    <source>
        <strain evidence="2 3">Mauritania I</strain>
    </source>
</reference>